<feature type="domain" description="Poly(A) polymerase nucleotidyltransferase" evidence="13">
    <location>
        <begin position="659"/>
        <end position="785"/>
    </location>
</feature>
<feature type="region of interest" description="Disordered" evidence="9">
    <location>
        <begin position="84"/>
        <end position="104"/>
    </location>
</feature>
<evidence type="ECO:0000256" key="8">
    <source>
        <dbReference type="ARBA" id="ARBA00022842"/>
    </source>
</evidence>
<evidence type="ECO:0000256" key="1">
    <source>
        <dbReference type="ARBA" id="ARBA00001936"/>
    </source>
</evidence>
<protein>
    <submittedName>
        <fullName evidence="14">Endonuclease</fullName>
    </submittedName>
</protein>
<feature type="region of interest" description="Disordered" evidence="9">
    <location>
        <begin position="594"/>
        <end position="628"/>
    </location>
</feature>
<keyword evidence="14" id="KW-0378">Hydrolase</keyword>
<comment type="caution">
    <text evidence="14">The sequence shown here is derived from an EMBL/GenBank/DDBJ whole genome shotgun (WGS) entry which is preliminary data.</text>
</comment>
<evidence type="ECO:0000259" key="11">
    <source>
        <dbReference type="Pfam" id="PF04457"/>
    </source>
</evidence>
<evidence type="ECO:0000259" key="10">
    <source>
        <dbReference type="Pfam" id="PF03372"/>
    </source>
</evidence>
<dbReference type="PANTHER" id="PTHR10682">
    <property type="entry name" value="POLY A POLYMERASE"/>
    <property type="match status" value="1"/>
</dbReference>
<dbReference type="Pfam" id="PF04928">
    <property type="entry name" value="PAP_central"/>
    <property type="match status" value="1"/>
</dbReference>
<organism evidence="14 15">
    <name type="scientific">Archangium violaceum Cb vi76</name>
    <dbReference type="NCBI Taxonomy" id="1406225"/>
    <lineage>
        <taxon>Bacteria</taxon>
        <taxon>Pseudomonadati</taxon>
        <taxon>Myxococcota</taxon>
        <taxon>Myxococcia</taxon>
        <taxon>Myxococcales</taxon>
        <taxon>Cystobacterineae</taxon>
        <taxon>Archangiaceae</taxon>
        <taxon>Archangium</taxon>
    </lineage>
</organism>
<evidence type="ECO:0000313" key="15">
    <source>
        <dbReference type="Proteomes" id="UP000028547"/>
    </source>
</evidence>
<dbReference type="Proteomes" id="UP000028547">
    <property type="component" value="Unassembled WGS sequence"/>
</dbReference>
<keyword evidence="14" id="KW-0540">Nuclease</keyword>
<dbReference type="GO" id="GO:0004519">
    <property type="term" value="F:endonuclease activity"/>
    <property type="evidence" value="ECO:0007669"/>
    <property type="project" value="UniProtKB-KW"/>
</dbReference>
<evidence type="ECO:0000256" key="7">
    <source>
        <dbReference type="ARBA" id="ARBA00022840"/>
    </source>
</evidence>
<dbReference type="Gene3D" id="3.60.10.10">
    <property type="entry name" value="Endonuclease/exonuclease/phosphatase"/>
    <property type="match status" value="1"/>
</dbReference>
<dbReference type="InterPro" id="IPR005135">
    <property type="entry name" value="Endo/exonuclease/phosphatase"/>
</dbReference>
<evidence type="ECO:0000256" key="6">
    <source>
        <dbReference type="ARBA" id="ARBA00022741"/>
    </source>
</evidence>
<dbReference type="SUPFAM" id="SSF81301">
    <property type="entry name" value="Nucleotidyltransferase"/>
    <property type="match status" value="1"/>
</dbReference>
<dbReference type="GO" id="GO:1990817">
    <property type="term" value="F:poly(A) RNA polymerase activity"/>
    <property type="evidence" value="ECO:0007669"/>
    <property type="project" value="InterPro"/>
</dbReference>
<dbReference type="Pfam" id="PF20750">
    <property type="entry name" value="PAP_NTPase"/>
    <property type="match status" value="1"/>
</dbReference>
<feature type="compositionally biased region" description="Pro residues" evidence="9">
    <location>
        <begin position="89"/>
        <end position="99"/>
    </location>
</feature>
<dbReference type="Gene3D" id="1.10.1410.10">
    <property type="match status" value="1"/>
</dbReference>
<reference evidence="14 15" key="1">
    <citation type="submission" date="2014-07" db="EMBL/GenBank/DDBJ databases">
        <title>Draft Genome Sequence of Gephyronic Acid Producer, Cystobacter violaceus Strain Cb vi76.</title>
        <authorList>
            <person name="Stevens D.C."/>
            <person name="Young J."/>
            <person name="Carmichael R."/>
            <person name="Tan J."/>
            <person name="Taylor R.E."/>
        </authorList>
    </citation>
    <scope>NUCLEOTIDE SEQUENCE [LARGE SCALE GENOMIC DNA]</scope>
    <source>
        <strain evidence="14 15">Cb vi76</strain>
    </source>
</reference>
<dbReference type="InterPro" id="IPR036691">
    <property type="entry name" value="Endo/exonu/phosph_ase_sf"/>
</dbReference>
<keyword evidence="14" id="KW-0255">Endonuclease</keyword>
<keyword evidence="3" id="KW-0507">mRNA processing</keyword>
<evidence type="ECO:0000313" key="14">
    <source>
        <dbReference type="EMBL" id="KFA90637.1"/>
    </source>
</evidence>
<proteinExistence type="predicted"/>
<feature type="domain" description="Endonuclease/exonuclease/phosphatase" evidence="10">
    <location>
        <begin position="144"/>
        <end position="391"/>
    </location>
</feature>
<dbReference type="SUPFAM" id="SSF55144">
    <property type="entry name" value="LigT-like"/>
    <property type="match status" value="1"/>
</dbReference>
<dbReference type="RefSeq" id="WP_043401856.1">
    <property type="nucleotide sequence ID" value="NZ_JPMI01000201.1"/>
</dbReference>
<evidence type="ECO:0000256" key="2">
    <source>
        <dbReference type="ARBA" id="ARBA00001946"/>
    </source>
</evidence>
<feature type="compositionally biased region" description="Low complexity" evidence="9">
    <location>
        <begin position="602"/>
        <end position="623"/>
    </location>
</feature>
<keyword evidence="6" id="KW-0547">Nucleotide-binding</keyword>
<keyword evidence="4" id="KW-0808">Transferase</keyword>
<keyword evidence="8" id="KW-0460">Magnesium</keyword>
<dbReference type="GO" id="GO:0046872">
    <property type="term" value="F:metal ion binding"/>
    <property type="evidence" value="ECO:0007669"/>
    <property type="project" value="UniProtKB-KW"/>
</dbReference>
<dbReference type="InterPro" id="IPR007012">
    <property type="entry name" value="PolA_pol_cen_dom"/>
</dbReference>
<evidence type="ECO:0000259" key="13">
    <source>
        <dbReference type="Pfam" id="PF20750"/>
    </source>
</evidence>
<dbReference type="GO" id="GO:0006397">
    <property type="term" value="P:mRNA processing"/>
    <property type="evidence" value="ECO:0007669"/>
    <property type="project" value="UniProtKB-KW"/>
</dbReference>
<accession>A0A084SQA2</accession>
<evidence type="ECO:0000256" key="5">
    <source>
        <dbReference type="ARBA" id="ARBA00022723"/>
    </source>
</evidence>
<feature type="domain" description="MJ1316 RNA cyclic group end recognition" evidence="11">
    <location>
        <begin position="7"/>
        <end position="70"/>
    </location>
</feature>
<dbReference type="PANTHER" id="PTHR10682:SF10">
    <property type="entry name" value="POLYNUCLEOTIDE ADENYLYLTRANSFERASE"/>
    <property type="match status" value="1"/>
</dbReference>
<dbReference type="SUPFAM" id="SSF56219">
    <property type="entry name" value="DNase I-like"/>
    <property type="match status" value="1"/>
</dbReference>
<evidence type="ECO:0000256" key="3">
    <source>
        <dbReference type="ARBA" id="ARBA00022664"/>
    </source>
</evidence>
<sequence length="1048" mass="115603">MSQDRFQTSREVYHRIRWDPRFDAREFVIGYDAHGETMEEMPFGAFAPDGEIPWHRVWYFKRGHELVWDRRERIDRLSSLTFKTSEEVVPPPPPPPPPAATREAAPRFTPLPLYRYDARANAWVAVEQSVSTAARPAPAELTFATFNVLFDLYDPELLATHRRTAATISLLRSVDADVIALQEVTAPFLRALLEKQWVREHYFVSDGPDASTVEPYGQVLLSRYPFASLSQCVFSRDKRIIAGELALLDGSLWVATPHLTSNRDPVRAKARTVQVQALIEWAHSLGESPDLALVGDFNFGDDAPEVQDFQKAGFVDVWTALRPGDAGYTFDPSRNTLAALTTTSGRRQRLDRVLVRSASGRLVPHEVGLFAEAPLSGPPGPGGDALFASDHFGLSCVLKRGAASVQAPALALPRATRRPLTEPLVRQSCLVIVPPEEVWAPIQALRAVHDSKFARWMPHVTLLFPFVPEDSFGEAEALITEALQGIEPFEVMLSGFGYFEHSSDVTAWLRPDDRPHGALKALHAALEKVFPKGGSRGREPEFDFTPHLTVGQLPRAPAATIRRTLATWERDWRPIRFEVGDVCLTSKRGDGPFEIRQRVPLGGRSRSGASRSTPPAPSRSARTSAEEKDVLRTVLSARGEWPSSETRQARQAVVGRLEALCARVGAELLPYGSYLLGTDNAGSDVDAVAVGPASLSREDFAQALTRLVAEQEGPAAARFVADAALPLVKLSLNGVHFDVSYARRPEGVEPCPPTELLARYGERLDTPGFRSLNGWTDTRALLDSVEHEGAGAERFRTVLRAVRSWAKARGVYSHALGYLGGLSWSVLVAWACTNAPREAIRSDSGLLAYFFETFSAWQWPRPVTLTAGTAGYRTSDRRDLMPVVAPALPPRNTARNVSRSTLQVLRDELSRAREVVRRARAEGTEAAWAALFEPVDLEKELPVRLRVSVEAPSPEAREMASGWVLGHLTALVYRLEADRRLFARPFPNAAPEGPFLIGLSSRDPGGHEALSSRPGSALARTMDEFRASFQEWSHRPAGAVLSLELAPR</sequence>
<feature type="domain" description="Poly(A) polymerase central" evidence="12">
    <location>
        <begin position="795"/>
        <end position="933"/>
    </location>
</feature>
<dbReference type="Gene3D" id="3.90.1140.10">
    <property type="entry name" value="Cyclic phosphodiesterase"/>
    <property type="match status" value="1"/>
</dbReference>
<comment type="cofactor">
    <cofactor evidence="1">
        <name>Mn(2+)</name>
        <dbReference type="ChEBI" id="CHEBI:29035"/>
    </cofactor>
</comment>
<evidence type="ECO:0000259" key="12">
    <source>
        <dbReference type="Pfam" id="PF04928"/>
    </source>
</evidence>
<evidence type="ECO:0000256" key="4">
    <source>
        <dbReference type="ARBA" id="ARBA00022679"/>
    </source>
</evidence>
<name>A0A084SQA2_9BACT</name>
<dbReference type="InterPro" id="IPR040459">
    <property type="entry name" value="MJ1316"/>
</dbReference>
<dbReference type="EMBL" id="JPMI01000201">
    <property type="protein sequence ID" value="KFA90637.1"/>
    <property type="molecule type" value="Genomic_DNA"/>
</dbReference>
<gene>
    <name evidence="14" type="ORF">Q664_27655</name>
</gene>
<dbReference type="Pfam" id="PF03372">
    <property type="entry name" value="Exo_endo_phos"/>
    <property type="match status" value="1"/>
</dbReference>
<comment type="cofactor">
    <cofactor evidence="2">
        <name>Mg(2+)</name>
        <dbReference type="ChEBI" id="CHEBI:18420"/>
    </cofactor>
</comment>
<dbReference type="CDD" id="cd09080">
    <property type="entry name" value="TDP2"/>
    <property type="match status" value="1"/>
</dbReference>
<dbReference type="AlphaFoldDB" id="A0A084SQA2"/>
<evidence type="ECO:0000256" key="9">
    <source>
        <dbReference type="SAM" id="MobiDB-lite"/>
    </source>
</evidence>
<dbReference type="Gene3D" id="3.30.460.10">
    <property type="entry name" value="Beta Polymerase, domain 2"/>
    <property type="match status" value="1"/>
</dbReference>
<dbReference type="Pfam" id="PF04457">
    <property type="entry name" value="MJ1316"/>
    <property type="match status" value="1"/>
</dbReference>
<dbReference type="InterPro" id="IPR009097">
    <property type="entry name" value="Cyclic_Pdiesterase"/>
</dbReference>
<dbReference type="GO" id="GO:0005524">
    <property type="term" value="F:ATP binding"/>
    <property type="evidence" value="ECO:0007669"/>
    <property type="project" value="UniProtKB-KW"/>
</dbReference>
<keyword evidence="5" id="KW-0479">Metal-binding</keyword>
<dbReference type="InterPro" id="IPR048840">
    <property type="entry name" value="PolA_pol_NTPase"/>
</dbReference>
<keyword evidence="7" id="KW-0067">ATP-binding</keyword>
<dbReference type="SUPFAM" id="SSF81631">
    <property type="entry name" value="PAP/OAS1 substrate-binding domain"/>
    <property type="match status" value="1"/>
</dbReference>
<dbReference type="InterPro" id="IPR043519">
    <property type="entry name" value="NT_sf"/>
</dbReference>
<dbReference type="Pfam" id="PF13563">
    <property type="entry name" value="2_5_RNA_ligase2"/>
    <property type="match status" value="1"/>
</dbReference>